<evidence type="ECO:0000313" key="1">
    <source>
        <dbReference type="EMBL" id="GFO00719.1"/>
    </source>
</evidence>
<protein>
    <submittedName>
        <fullName evidence="1">Uncharacterized protein</fullName>
    </submittedName>
</protein>
<sequence>MKRYVAITIVTQEKLEEFHAVDYVDWFHLLGRVISAGDGCSCGSRIKTEFVANDDEVEACNIGSGLKKNKWRKEWLTEEDEYNYS</sequence>
<accession>A0AAV4A3F1</accession>
<dbReference type="AlphaFoldDB" id="A0AAV4A3F1"/>
<organism evidence="1 2">
    <name type="scientific">Plakobranchus ocellatus</name>
    <dbReference type="NCBI Taxonomy" id="259542"/>
    <lineage>
        <taxon>Eukaryota</taxon>
        <taxon>Metazoa</taxon>
        <taxon>Spiralia</taxon>
        <taxon>Lophotrochozoa</taxon>
        <taxon>Mollusca</taxon>
        <taxon>Gastropoda</taxon>
        <taxon>Heterobranchia</taxon>
        <taxon>Euthyneura</taxon>
        <taxon>Panpulmonata</taxon>
        <taxon>Sacoglossa</taxon>
        <taxon>Placobranchoidea</taxon>
        <taxon>Plakobranchidae</taxon>
        <taxon>Plakobranchus</taxon>
    </lineage>
</organism>
<gene>
    <name evidence="1" type="ORF">PoB_002722400</name>
</gene>
<evidence type="ECO:0000313" key="2">
    <source>
        <dbReference type="Proteomes" id="UP000735302"/>
    </source>
</evidence>
<proteinExistence type="predicted"/>
<dbReference type="EMBL" id="BLXT01003145">
    <property type="protein sequence ID" value="GFO00719.1"/>
    <property type="molecule type" value="Genomic_DNA"/>
</dbReference>
<name>A0AAV4A3F1_9GAST</name>
<dbReference type="Proteomes" id="UP000735302">
    <property type="component" value="Unassembled WGS sequence"/>
</dbReference>
<reference evidence="1 2" key="1">
    <citation type="journal article" date="2021" name="Elife">
        <title>Chloroplast acquisition without the gene transfer in kleptoplastic sea slugs, Plakobranchus ocellatus.</title>
        <authorList>
            <person name="Maeda T."/>
            <person name="Takahashi S."/>
            <person name="Yoshida T."/>
            <person name="Shimamura S."/>
            <person name="Takaki Y."/>
            <person name="Nagai Y."/>
            <person name="Toyoda A."/>
            <person name="Suzuki Y."/>
            <person name="Arimoto A."/>
            <person name="Ishii H."/>
            <person name="Satoh N."/>
            <person name="Nishiyama T."/>
            <person name="Hasebe M."/>
            <person name="Maruyama T."/>
            <person name="Minagawa J."/>
            <person name="Obokata J."/>
            <person name="Shigenobu S."/>
        </authorList>
    </citation>
    <scope>NUCLEOTIDE SEQUENCE [LARGE SCALE GENOMIC DNA]</scope>
</reference>
<keyword evidence="2" id="KW-1185">Reference proteome</keyword>
<comment type="caution">
    <text evidence="1">The sequence shown here is derived from an EMBL/GenBank/DDBJ whole genome shotgun (WGS) entry which is preliminary data.</text>
</comment>